<keyword evidence="1" id="KW-1133">Transmembrane helix</keyword>
<dbReference type="PROSITE" id="PS51354">
    <property type="entry name" value="GLUTAREDOXIN_2"/>
    <property type="match status" value="1"/>
</dbReference>
<accession>A0A2H0V9N5</accession>
<dbReference type="EMBL" id="PFAL01000008">
    <property type="protein sequence ID" value="PIR95781.1"/>
    <property type="molecule type" value="Genomic_DNA"/>
</dbReference>
<dbReference type="InterPro" id="IPR017937">
    <property type="entry name" value="Thioredoxin_CS"/>
</dbReference>
<dbReference type="InterPro" id="IPR011767">
    <property type="entry name" value="GLR_AS"/>
</dbReference>
<dbReference type="InterPro" id="IPR036249">
    <property type="entry name" value="Thioredoxin-like_sf"/>
</dbReference>
<comment type="caution">
    <text evidence="2">The sequence shown here is derived from an EMBL/GenBank/DDBJ whole genome shotgun (WGS) entry which is preliminary data.</text>
</comment>
<evidence type="ECO:0000313" key="3">
    <source>
        <dbReference type="Proteomes" id="UP000229972"/>
    </source>
</evidence>
<name>A0A2H0V9N5_9BACT</name>
<dbReference type="AlphaFoldDB" id="A0A2H0V9N5"/>
<feature type="transmembrane region" description="Helical" evidence="1">
    <location>
        <begin position="6"/>
        <end position="25"/>
    </location>
</feature>
<dbReference type="SUPFAM" id="SSF52833">
    <property type="entry name" value="Thioredoxin-like"/>
    <property type="match status" value="1"/>
</dbReference>
<protein>
    <submittedName>
        <fullName evidence="2">Uncharacterized protein</fullName>
    </submittedName>
</protein>
<organism evidence="2 3">
    <name type="scientific">Candidatus Falkowbacteria bacterium CG10_big_fil_rev_8_21_14_0_10_37_18</name>
    <dbReference type="NCBI Taxonomy" id="1974562"/>
    <lineage>
        <taxon>Bacteria</taxon>
        <taxon>Candidatus Falkowiibacteriota</taxon>
    </lineage>
</organism>
<proteinExistence type="predicted"/>
<keyword evidence="1" id="KW-0812">Transmembrane</keyword>
<gene>
    <name evidence="2" type="ORF">COT93_00605</name>
</gene>
<dbReference type="CDD" id="cd01659">
    <property type="entry name" value="TRX_superfamily"/>
    <property type="match status" value="1"/>
</dbReference>
<dbReference type="Gene3D" id="3.40.30.10">
    <property type="entry name" value="Glutaredoxin"/>
    <property type="match status" value="1"/>
</dbReference>
<dbReference type="PROSITE" id="PS00194">
    <property type="entry name" value="THIOREDOXIN_1"/>
    <property type="match status" value="1"/>
</dbReference>
<keyword evidence="1" id="KW-0472">Membrane</keyword>
<reference evidence="3" key="1">
    <citation type="submission" date="2017-09" db="EMBL/GenBank/DDBJ databases">
        <title>Depth-based differentiation of microbial function through sediment-hosted aquifers and enrichment of novel symbionts in the deep terrestrial subsurface.</title>
        <authorList>
            <person name="Probst A.J."/>
            <person name="Ladd B."/>
            <person name="Jarett J.K."/>
            <person name="Geller-Mcgrath D.E."/>
            <person name="Sieber C.M.K."/>
            <person name="Emerson J.B."/>
            <person name="Anantharaman K."/>
            <person name="Thomas B.C."/>
            <person name="Malmstrom R."/>
            <person name="Stieglmeier M."/>
            <person name="Klingl A."/>
            <person name="Woyke T."/>
            <person name="Ryan C.M."/>
            <person name="Banfield J.F."/>
        </authorList>
    </citation>
    <scope>NUCLEOTIDE SEQUENCE [LARGE SCALE GENOMIC DNA]</scope>
</reference>
<dbReference type="Proteomes" id="UP000229972">
    <property type="component" value="Unassembled WGS sequence"/>
</dbReference>
<evidence type="ECO:0000313" key="2">
    <source>
        <dbReference type="EMBL" id="PIR95781.1"/>
    </source>
</evidence>
<evidence type="ECO:0000256" key="1">
    <source>
        <dbReference type="SAM" id="Phobius"/>
    </source>
</evidence>
<dbReference type="PROSITE" id="PS00195">
    <property type="entry name" value="GLUTAREDOXIN_1"/>
    <property type="match status" value="1"/>
</dbReference>
<sequence length="118" mass="13762">MKNINKYWPLWLIMAVIVIVVVFIFNKNKANSEDMILFYGDTCPHCKIVNDYIAENNVKERFKFRELEVYNNQANSRLMGKYATQCKLDTQNGLGVPFLFTGTECLMGDQDIINYFSK</sequence>